<keyword evidence="5" id="KW-0368">Histidine biosynthesis</keyword>
<feature type="active site" description="Proton acceptor" evidence="5">
    <location>
        <position position="328"/>
    </location>
</feature>
<dbReference type="PRINTS" id="PR00083">
    <property type="entry name" value="HOLDHDRGNASE"/>
</dbReference>
<evidence type="ECO:0000256" key="3">
    <source>
        <dbReference type="ARBA" id="ARBA00022833"/>
    </source>
</evidence>
<feature type="binding site" evidence="5">
    <location>
        <position position="420"/>
    </location>
    <ligand>
        <name>substrate</name>
    </ligand>
</feature>
<keyword evidence="4 5" id="KW-0560">Oxidoreductase</keyword>
<keyword evidence="9" id="KW-1185">Reference proteome</keyword>
<protein>
    <recommendedName>
        <fullName evidence="5">Histidinol dehydrogenase</fullName>
        <shortName evidence="5">HDH</shortName>
        <ecNumber evidence="5">1.1.1.23</ecNumber>
    </recommendedName>
</protein>
<feature type="binding site" evidence="5">
    <location>
        <position position="259"/>
    </location>
    <ligand>
        <name>substrate</name>
    </ligand>
</feature>
<dbReference type="InterPro" id="IPR012131">
    <property type="entry name" value="Hstdl_DH"/>
</dbReference>
<comment type="function">
    <text evidence="5">Catalyzes the sequential NAD-dependent oxidations of L-histidinol to L-histidinaldehyde and then to L-histidine.</text>
</comment>
<evidence type="ECO:0000256" key="2">
    <source>
        <dbReference type="ARBA" id="ARBA00022723"/>
    </source>
</evidence>
<dbReference type="EC" id="1.1.1.23" evidence="5"/>
<dbReference type="CDD" id="cd06572">
    <property type="entry name" value="Histidinol_dh"/>
    <property type="match status" value="1"/>
</dbReference>
<dbReference type="SUPFAM" id="SSF53720">
    <property type="entry name" value="ALDH-like"/>
    <property type="match status" value="1"/>
</dbReference>
<dbReference type="PANTHER" id="PTHR21256">
    <property type="entry name" value="HISTIDINOL DEHYDROGENASE HDH"/>
    <property type="match status" value="1"/>
</dbReference>
<feature type="binding site" evidence="5">
    <location>
        <position position="237"/>
    </location>
    <ligand>
        <name>substrate</name>
    </ligand>
</feature>
<accession>A0ABS1D556</accession>
<evidence type="ECO:0000313" key="9">
    <source>
        <dbReference type="Proteomes" id="UP000697995"/>
    </source>
</evidence>
<feature type="binding site" evidence="5">
    <location>
        <position position="130"/>
    </location>
    <ligand>
        <name>NAD(+)</name>
        <dbReference type="ChEBI" id="CHEBI:57540"/>
    </ligand>
</feature>
<evidence type="ECO:0000256" key="4">
    <source>
        <dbReference type="ARBA" id="ARBA00023002"/>
    </source>
</evidence>
<feature type="binding site" evidence="5">
    <location>
        <position position="262"/>
    </location>
    <ligand>
        <name>Zn(2+)</name>
        <dbReference type="ChEBI" id="CHEBI:29105"/>
    </ligand>
</feature>
<comment type="similarity">
    <text evidence="1 5 6 7">Belongs to the histidinol dehydrogenase family.</text>
</comment>
<comment type="caution">
    <text evidence="8">The sequence shown here is derived from an EMBL/GenBank/DDBJ whole genome shotgun (WGS) entry which is preliminary data.</text>
</comment>
<reference evidence="8 9" key="1">
    <citation type="journal article" date="2020" name="Microorganisms">
        <title>Osmotic Adaptation and Compatible Solute Biosynthesis of Phototrophic Bacteria as Revealed from Genome Analyses.</title>
        <authorList>
            <person name="Imhoff J.F."/>
            <person name="Rahn T."/>
            <person name="Kunzel S."/>
            <person name="Keller A."/>
            <person name="Neulinger S.C."/>
        </authorList>
    </citation>
    <scope>NUCLEOTIDE SEQUENCE [LARGE SCALE GENOMIC DNA]</scope>
    <source>
        <strain evidence="8 9">DSM 15382</strain>
    </source>
</reference>
<comment type="pathway">
    <text evidence="5">Amino-acid biosynthesis; L-histidine biosynthesis; L-histidine from 5-phospho-alpha-D-ribose 1-diphosphate: step 9/9.</text>
</comment>
<feature type="binding site" evidence="5">
    <location>
        <position position="420"/>
    </location>
    <ligand>
        <name>Zn(2+)</name>
        <dbReference type="ChEBI" id="CHEBI:29105"/>
    </ligand>
</feature>
<evidence type="ECO:0000256" key="1">
    <source>
        <dbReference type="ARBA" id="ARBA00010178"/>
    </source>
</evidence>
<organism evidence="8 9">
    <name type="scientific">Paracraurococcus ruber</name>
    <dbReference type="NCBI Taxonomy" id="77675"/>
    <lineage>
        <taxon>Bacteria</taxon>
        <taxon>Pseudomonadati</taxon>
        <taxon>Pseudomonadota</taxon>
        <taxon>Alphaproteobacteria</taxon>
        <taxon>Acetobacterales</taxon>
        <taxon>Roseomonadaceae</taxon>
        <taxon>Paracraurococcus</taxon>
    </lineage>
</organism>
<feature type="binding site" evidence="5">
    <location>
        <position position="214"/>
    </location>
    <ligand>
        <name>NAD(+)</name>
        <dbReference type="ChEBI" id="CHEBI:57540"/>
    </ligand>
</feature>
<keyword evidence="5" id="KW-0028">Amino-acid biosynthesis</keyword>
<keyword evidence="3 5" id="KW-0862">Zinc</keyword>
<proteinExistence type="inferred from homology"/>
<dbReference type="InterPro" id="IPR016161">
    <property type="entry name" value="Ald_DH/histidinol_DH"/>
</dbReference>
<dbReference type="PANTHER" id="PTHR21256:SF2">
    <property type="entry name" value="HISTIDINE BIOSYNTHESIS TRIFUNCTIONAL PROTEIN"/>
    <property type="match status" value="1"/>
</dbReference>
<dbReference type="InterPro" id="IPR001692">
    <property type="entry name" value="Histidinol_DH_CS"/>
</dbReference>
<feature type="binding site" evidence="5">
    <location>
        <position position="259"/>
    </location>
    <ligand>
        <name>Zn(2+)</name>
        <dbReference type="ChEBI" id="CHEBI:29105"/>
    </ligand>
</feature>
<dbReference type="HAMAP" id="MF_01024">
    <property type="entry name" value="HisD"/>
    <property type="match status" value="1"/>
</dbReference>
<dbReference type="EMBL" id="NRSG01000400">
    <property type="protein sequence ID" value="MBK1661904.1"/>
    <property type="molecule type" value="Genomic_DNA"/>
</dbReference>
<feature type="binding site" evidence="5">
    <location>
        <position position="415"/>
    </location>
    <ligand>
        <name>substrate</name>
    </ligand>
</feature>
<feature type="binding site" evidence="5">
    <location>
        <position position="191"/>
    </location>
    <ligand>
        <name>NAD(+)</name>
        <dbReference type="ChEBI" id="CHEBI:57540"/>
    </ligand>
</feature>
<name>A0ABS1D556_9PROT</name>
<feature type="binding site" evidence="5">
    <location>
        <position position="361"/>
    </location>
    <ligand>
        <name>Zn(2+)</name>
        <dbReference type="ChEBI" id="CHEBI:29105"/>
    </ligand>
</feature>
<dbReference type="RefSeq" id="WP_133222856.1">
    <property type="nucleotide sequence ID" value="NZ_NRSG01000400.1"/>
</dbReference>
<feature type="binding site" evidence="5">
    <location>
        <position position="262"/>
    </location>
    <ligand>
        <name>substrate</name>
    </ligand>
</feature>
<dbReference type="NCBIfam" id="TIGR00069">
    <property type="entry name" value="hisD"/>
    <property type="match status" value="1"/>
</dbReference>
<dbReference type="Gene3D" id="1.20.5.1300">
    <property type="match status" value="1"/>
</dbReference>
<dbReference type="InterPro" id="IPR022695">
    <property type="entry name" value="Histidinol_DH_monofunct"/>
</dbReference>
<dbReference type="Proteomes" id="UP000697995">
    <property type="component" value="Unassembled WGS sequence"/>
</dbReference>
<dbReference type="Gene3D" id="3.40.50.1980">
    <property type="entry name" value="Nitrogenase molybdenum iron protein domain"/>
    <property type="match status" value="2"/>
</dbReference>
<feature type="active site" description="Proton acceptor" evidence="5">
    <location>
        <position position="327"/>
    </location>
</feature>
<keyword evidence="2 5" id="KW-0479">Metal-binding</keyword>
<evidence type="ECO:0000256" key="5">
    <source>
        <dbReference type="HAMAP-Rule" id="MF_01024"/>
    </source>
</evidence>
<comment type="cofactor">
    <cofactor evidence="5">
        <name>Zn(2+)</name>
        <dbReference type="ChEBI" id="CHEBI:29105"/>
    </cofactor>
    <text evidence="5">Binds 1 zinc ion per subunit.</text>
</comment>
<feature type="binding site" evidence="5">
    <location>
        <position position="328"/>
    </location>
    <ligand>
        <name>substrate</name>
    </ligand>
</feature>
<gene>
    <name evidence="5 8" type="primary">hisD</name>
    <name evidence="8" type="ORF">CKO45_27305</name>
</gene>
<comment type="catalytic activity">
    <reaction evidence="5">
        <text>L-histidinol + 2 NAD(+) + H2O = L-histidine + 2 NADH + 3 H(+)</text>
        <dbReference type="Rhea" id="RHEA:20641"/>
        <dbReference type="ChEBI" id="CHEBI:15377"/>
        <dbReference type="ChEBI" id="CHEBI:15378"/>
        <dbReference type="ChEBI" id="CHEBI:57540"/>
        <dbReference type="ChEBI" id="CHEBI:57595"/>
        <dbReference type="ChEBI" id="CHEBI:57699"/>
        <dbReference type="ChEBI" id="CHEBI:57945"/>
        <dbReference type="EC" id="1.1.1.23"/>
    </reaction>
</comment>
<dbReference type="PROSITE" id="PS00611">
    <property type="entry name" value="HISOL_DEHYDROGENASE"/>
    <property type="match status" value="1"/>
</dbReference>
<feature type="binding site" evidence="5">
    <location>
        <position position="361"/>
    </location>
    <ligand>
        <name>substrate</name>
    </ligand>
</feature>
<dbReference type="PIRSF" id="PIRSF000099">
    <property type="entry name" value="Histidinol_dh"/>
    <property type="match status" value="1"/>
</dbReference>
<evidence type="ECO:0000256" key="7">
    <source>
        <dbReference type="RuleBase" id="RU004175"/>
    </source>
</evidence>
<sequence length="431" mass="45059">MTRLDTRDAGFPPAFEALLDSARETTARVDAAVADIIAGIRREGDAALLRLTARFDGWQPSDAAALRVTEAEIAAATAGIAPDLLAALDLAAVRIERFHRAQMPQDLELPDADGLTLGMRWTPLDAVGLYVPGGKAAYPSSVLMNALPARVAGVGRIAMVVPAPGGQINPLVLAAARRAGVTEVYRIGGAQAVAALAWGTDSIAPVDRIVGPGNAYVAEAKRQVFGRVGIDSIAGPSEVVVLADAANDPRHVAVDLLAQAEHDESAQAILLTDDARFADAVAAAVEAELATLPRGAIAGESWRRHGAVILVRDWEEAYALTNRLAPEHLQLMLPDPRAAMAKVRHAGACFLGRYCPEAIGDYVAGPNHVLPTGRTARFASGLSVFDFLKRTTWVEATEAGLHAVGPAAVALAEAEGLQAHGRSVALRLGQG</sequence>
<keyword evidence="5" id="KW-0520">NAD</keyword>
<dbReference type="Pfam" id="PF00815">
    <property type="entry name" value="Histidinol_dh"/>
    <property type="match status" value="1"/>
</dbReference>
<evidence type="ECO:0000256" key="6">
    <source>
        <dbReference type="PIRNR" id="PIRNR000099"/>
    </source>
</evidence>
<evidence type="ECO:0000313" key="8">
    <source>
        <dbReference type="EMBL" id="MBK1661904.1"/>
    </source>
</evidence>